<feature type="transmembrane region" description="Helical" evidence="1">
    <location>
        <begin position="151"/>
        <end position="171"/>
    </location>
</feature>
<feature type="domain" description="DUF1206" evidence="2">
    <location>
        <begin position="24"/>
        <end position="92"/>
    </location>
</feature>
<evidence type="ECO:0000259" key="2">
    <source>
        <dbReference type="Pfam" id="PF06724"/>
    </source>
</evidence>
<reference evidence="3 4" key="1">
    <citation type="submission" date="2014-03" db="EMBL/GenBank/DDBJ databases">
        <title>Draft Genome Sequences of 13 Willow Endophytes.</title>
        <authorList>
            <person name="Gan H.Y."/>
            <person name="Gan H.M."/>
            <person name="Savka M.A."/>
            <person name="Hudson A.O."/>
        </authorList>
    </citation>
    <scope>NUCLEOTIDE SEQUENCE [LARGE SCALE GENOMIC DNA]</scope>
    <source>
        <strain evidence="3 4">RIT293</strain>
    </source>
</reference>
<dbReference type="Proteomes" id="UP000024001">
    <property type="component" value="Unassembled WGS sequence"/>
</dbReference>
<dbReference type="InterPro" id="IPR009597">
    <property type="entry name" value="DUF1206"/>
</dbReference>
<feature type="transmembrane region" description="Helical" evidence="1">
    <location>
        <begin position="240"/>
        <end position="263"/>
    </location>
</feature>
<dbReference type="Pfam" id="PF06724">
    <property type="entry name" value="DUF1206"/>
    <property type="match status" value="3"/>
</dbReference>
<evidence type="ECO:0000256" key="1">
    <source>
        <dbReference type="SAM" id="Phobius"/>
    </source>
</evidence>
<feature type="transmembrane region" description="Helical" evidence="1">
    <location>
        <begin position="113"/>
        <end position="131"/>
    </location>
</feature>
<name>A0A031FTG8_9MICO</name>
<organism evidence="3 4">
    <name type="scientific">Microbacterium oleivorans</name>
    <dbReference type="NCBI Taxonomy" id="273677"/>
    <lineage>
        <taxon>Bacteria</taxon>
        <taxon>Bacillati</taxon>
        <taxon>Actinomycetota</taxon>
        <taxon>Actinomycetes</taxon>
        <taxon>Micrococcales</taxon>
        <taxon>Microbacteriaceae</taxon>
        <taxon>Microbacterium</taxon>
    </lineage>
</organism>
<feature type="domain" description="DUF1206" evidence="2">
    <location>
        <begin position="199"/>
        <end position="267"/>
    </location>
</feature>
<comment type="caution">
    <text evidence="3">The sequence shown here is derived from an EMBL/GenBank/DDBJ whole genome shotgun (WGS) entry which is preliminary data.</text>
</comment>
<gene>
    <name evidence="3" type="ORF">BW34_01096</name>
</gene>
<protein>
    <submittedName>
        <fullName evidence="3">Putative integral membrane protein</fullName>
    </submittedName>
</protein>
<dbReference type="AlphaFoldDB" id="A0A031FTG8"/>
<dbReference type="eggNOG" id="ENOG5030WMB">
    <property type="taxonomic scope" value="Bacteria"/>
</dbReference>
<evidence type="ECO:0000313" key="4">
    <source>
        <dbReference type="Proteomes" id="UP000024001"/>
    </source>
</evidence>
<feature type="transmembrane region" description="Helical" evidence="1">
    <location>
        <begin position="192"/>
        <end position="220"/>
    </location>
</feature>
<feature type="transmembrane region" description="Helical" evidence="1">
    <location>
        <begin position="20"/>
        <end position="45"/>
    </location>
</feature>
<keyword evidence="1" id="KW-0472">Membrane</keyword>
<feature type="transmembrane region" description="Helical" evidence="1">
    <location>
        <begin position="65"/>
        <end position="92"/>
    </location>
</feature>
<proteinExistence type="predicted"/>
<keyword evidence="1" id="KW-0812">Transmembrane</keyword>
<dbReference type="PATRIC" id="fig|273677.3.peg.1076"/>
<feature type="domain" description="DUF1206" evidence="2">
    <location>
        <begin position="111"/>
        <end position="175"/>
    </location>
</feature>
<accession>A0A031FTG8</accession>
<dbReference type="EMBL" id="JFYO01000004">
    <property type="protein sequence ID" value="EZP28119.1"/>
    <property type="molecule type" value="Genomic_DNA"/>
</dbReference>
<keyword evidence="1" id="KW-1133">Transmembrane helix</keyword>
<keyword evidence="4" id="KW-1185">Reference proteome</keyword>
<evidence type="ECO:0000313" key="3">
    <source>
        <dbReference type="EMBL" id="EZP28119.1"/>
    </source>
</evidence>
<dbReference type="OrthoDB" id="4552598at2"/>
<sequence>MTSSAKSAAHGAKNSRAVQVLARAGFAASGVVHIIVGVIAISLALGQSGGEQADQSGALAQLAAAPGGVFLLWAATVGLAALGLWHLLSAFLDRSASSGKDRTLHIVKNGSKGVVYLVIAFSAGTFAAGGSTSSSGSTSSLTADLLSTSGGVFVVVAIGLVVIGIAAYLVFKGVTHRFERDLSMPSGTAGRGVRILGTVGYVARGIAFAGVGVLFLVGAATNDPEKSTGLDGALRSFAELPAGKILLVLIGVGWIAYGVYAFFRARYTRL</sequence>
<dbReference type="RefSeq" id="WP_036310183.1">
    <property type="nucleotide sequence ID" value="NZ_JFYO01000004.1"/>
</dbReference>